<proteinExistence type="predicted"/>
<keyword evidence="2" id="KW-1185">Reference proteome</keyword>
<organism evidence="1 2">
    <name type="scientific">Cadophora malorum</name>
    <dbReference type="NCBI Taxonomy" id="108018"/>
    <lineage>
        <taxon>Eukaryota</taxon>
        <taxon>Fungi</taxon>
        <taxon>Dikarya</taxon>
        <taxon>Ascomycota</taxon>
        <taxon>Pezizomycotina</taxon>
        <taxon>Leotiomycetes</taxon>
        <taxon>Helotiales</taxon>
        <taxon>Ploettnerulaceae</taxon>
        <taxon>Cadophora</taxon>
    </lineage>
</organism>
<protein>
    <submittedName>
        <fullName evidence="1">Uncharacterized protein</fullName>
    </submittedName>
</protein>
<comment type="caution">
    <text evidence="1">The sequence shown here is derived from an EMBL/GenBank/DDBJ whole genome shotgun (WGS) entry which is preliminary data.</text>
</comment>
<gene>
    <name evidence="1" type="ORF">IFR04_008127</name>
</gene>
<evidence type="ECO:0000313" key="1">
    <source>
        <dbReference type="EMBL" id="KAG4418765.1"/>
    </source>
</evidence>
<dbReference type="EMBL" id="JAFJYH010000121">
    <property type="protein sequence ID" value="KAG4418765.1"/>
    <property type="molecule type" value="Genomic_DNA"/>
</dbReference>
<dbReference type="Proteomes" id="UP000664132">
    <property type="component" value="Unassembled WGS sequence"/>
</dbReference>
<evidence type="ECO:0000313" key="2">
    <source>
        <dbReference type="Proteomes" id="UP000664132"/>
    </source>
</evidence>
<dbReference type="AlphaFoldDB" id="A0A8H7W6C0"/>
<sequence>MIHTLGKAFNVGTYTEKLEVSVGEPTPNLTRSDCCTVESITTWAKNIMNARCSVPGMPELKNQVIFGILHRGLLQYLRTYGIKRDDTIPRKRARLSSPDLGYMEDARIRNANNTDDAFYSWLNSAPHLELIEAQKQITGRLERGITELQEFAQQCAPCNSSGEEIFIAARSPNLTTKALHFPANGKAPRIVRLATVDVDREDSEDASLSRLPDLRSQWGKEGWSRRQYFRITFSDPELADEDINSFYYIFISNDNKTLLPNRHFADGVNGNVLVMLQATYSSNDEGTPSFDDISESVLKMKHWRTMFKHATHVSNYDTM</sequence>
<accession>A0A8H7W6C0</accession>
<name>A0A8H7W6C0_9HELO</name>
<dbReference type="OrthoDB" id="3564581at2759"/>
<reference evidence="1" key="1">
    <citation type="submission" date="2021-02" db="EMBL/GenBank/DDBJ databases">
        <title>Genome sequence Cadophora malorum strain M34.</title>
        <authorList>
            <person name="Stefanovic E."/>
            <person name="Vu D."/>
            <person name="Scully C."/>
            <person name="Dijksterhuis J."/>
            <person name="Roader J."/>
            <person name="Houbraken J."/>
        </authorList>
    </citation>
    <scope>NUCLEOTIDE SEQUENCE</scope>
    <source>
        <strain evidence="1">M34</strain>
    </source>
</reference>